<feature type="region of interest" description="Disordered" evidence="1">
    <location>
        <begin position="102"/>
        <end position="150"/>
    </location>
</feature>
<organism evidence="2 3">
    <name type="scientific">Microthyrium microscopicum</name>
    <dbReference type="NCBI Taxonomy" id="703497"/>
    <lineage>
        <taxon>Eukaryota</taxon>
        <taxon>Fungi</taxon>
        <taxon>Dikarya</taxon>
        <taxon>Ascomycota</taxon>
        <taxon>Pezizomycotina</taxon>
        <taxon>Dothideomycetes</taxon>
        <taxon>Dothideomycetes incertae sedis</taxon>
        <taxon>Microthyriales</taxon>
        <taxon>Microthyriaceae</taxon>
        <taxon>Microthyrium</taxon>
    </lineage>
</organism>
<dbReference type="AlphaFoldDB" id="A0A6A6U0B3"/>
<protein>
    <submittedName>
        <fullName evidence="2">Uncharacterized protein</fullName>
    </submittedName>
</protein>
<evidence type="ECO:0000313" key="3">
    <source>
        <dbReference type="Proteomes" id="UP000799302"/>
    </source>
</evidence>
<dbReference type="Proteomes" id="UP000799302">
    <property type="component" value="Unassembled WGS sequence"/>
</dbReference>
<keyword evidence="3" id="KW-1185">Reference proteome</keyword>
<name>A0A6A6U0B3_9PEZI</name>
<feature type="compositionally biased region" description="Polar residues" evidence="1">
    <location>
        <begin position="103"/>
        <end position="133"/>
    </location>
</feature>
<evidence type="ECO:0000256" key="1">
    <source>
        <dbReference type="SAM" id="MobiDB-lite"/>
    </source>
</evidence>
<evidence type="ECO:0000313" key="2">
    <source>
        <dbReference type="EMBL" id="KAF2664867.1"/>
    </source>
</evidence>
<accession>A0A6A6U0B3</accession>
<sequence>MAAKKVFRKYRRAATPYMKEAFMSAEYRPRAHRQRKTSALKRQVVRDSDSQMVDTQTSAPIIAIRPTIPLNQATTNGLQPAAASKSNGRLTLAQAEQLFLPPNSVSLPPVNQDSNEQIPGSQNAAQDLPQTTGARPVVHASTSRSQAGPSRLTRIVSPTGRTFGRNVRDDFEVFVRALRGQQMNSSEIWNPELFLPRVCRFLAYCIKQMPRGKVENKLRFLQHKCGAFWCIVYSESRLKSHYGPSREVWDAIFNLCCQKVLKSEWSQMDRSKLDTIQGRINAICL</sequence>
<dbReference type="EMBL" id="MU004241">
    <property type="protein sequence ID" value="KAF2664867.1"/>
    <property type="molecule type" value="Genomic_DNA"/>
</dbReference>
<proteinExistence type="predicted"/>
<reference evidence="2" key="1">
    <citation type="journal article" date="2020" name="Stud. Mycol.">
        <title>101 Dothideomycetes genomes: a test case for predicting lifestyles and emergence of pathogens.</title>
        <authorList>
            <person name="Haridas S."/>
            <person name="Albert R."/>
            <person name="Binder M."/>
            <person name="Bloem J."/>
            <person name="Labutti K."/>
            <person name="Salamov A."/>
            <person name="Andreopoulos B."/>
            <person name="Baker S."/>
            <person name="Barry K."/>
            <person name="Bills G."/>
            <person name="Bluhm B."/>
            <person name="Cannon C."/>
            <person name="Castanera R."/>
            <person name="Culley D."/>
            <person name="Daum C."/>
            <person name="Ezra D."/>
            <person name="Gonzalez J."/>
            <person name="Henrissat B."/>
            <person name="Kuo A."/>
            <person name="Liang C."/>
            <person name="Lipzen A."/>
            <person name="Lutzoni F."/>
            <person name="Magnuson J."/>
            <person name="Mondo S."/>
            <person name="Nolan M."/>
            <person name="Ohm R."/>
            <person name="Pangilinan J."/>
            <person name="Park H.-J."/>
            <person name="Ramirez L."/>
            <person name="Alfaro M."/>
            <person name="Sun H."/>
            <person name="Tritt A."/>
            <person name="Yoshinaga Y."/>
            <person name="Zwiers L.-H."/>
            <person name="Turgeon B."/>
            <person name="Goodwin S."/>
            <person name="Spatafora J."/>
            <person name="Crous P."/>
            <person name="Grigoriev I."/>
        </authorList>
    </citation>
    <scope>NUCLEOTIDE SEQUENCE</scope>
    <source>
        <strain evidence="2">CBS 115976</strain>
    </source>
</reference>
<gene>
    <name evidence="2" type="ORF">BT63DRAFT_459483</name>
</gene>